<feature type="coiled-coil region" evidence="10">
    <location>
        <begin position="235"/>
        <end position="284"/>
    </location>
</feature>
<keyword evidence="5 9" id="KW-0997">Cell inner membrane</keyword>
<dbReference type="PANTHER" id="PTHR30386">
    <property type="entry name" value="MEMBRANE FUSION SUBUNIT OF EMRAB-TOLC MULTIDRUG EFFLUX PUMP"/>
    <property type="match status" value="1"/>
</dbReference>
<dbReference type="InterPro" id="IPR010129">
    <property type="entry name" value="T1SS_HlyD"/>
</dbReference>
<evidence type="ECO:0000256" key="2">
    <source>
        <dbReference type="ARBA" id="ARBA00009477"/>
    </source>
</evidence>
<dbReference type="InterPro" id="IPR006144">
    <property type="entry name" value="Secretion_HlyD_CS"/>
</dbReference>
<keyword evidence="10" id="KW-0175">Coiled coil</keyword>
<keyword evidence="14" id="KW-1185">Reference proteome</keyword>
<dbReference type="Gene3D" id="2.40.50.100">
    <property type="match status" value="1"/>
</dbReference>
<dbReference type="PANTHER" id="PTHR30386:SF26">
    <property type="entry name" value="TRANSPORT PROTEIN COMB"/>
    <property type="match status" value="1"/>
</dbReference>
<dbReference type="Proteomes" id="UP000239480">
    <property type="component" value="Unassembled WGS sequence"/>
</dbReference>
<sequence>MSGEQWDLRDYATGGEAAKLGRSSRALTFTLLLLVVVIGAFIGWANWAVIEEMARADGRVVPSGRARIVESLEGGIVREIHVAEGDVVAAGDVLVRIDDTSSAANLGEFEAQQEAFLARIHRLAAEAAGDEALDFSAAGIDPAAPISLRESALFDTRLASYIGQRAVIEAQIDQARQEITKIQAAQLRVEESLALLGEEIELKTASGVIPRAQILPIERERAVKRQEGDDLASQLVQARAGLQEAEARLRELELTRRAEISAERAEVQSRLEVIEESIKRATDVVTRANLRAPVNGIVSTLSVNTIDEVIRPGEEVLRIVPMDDRLQVEARVRPEDVAFIRPDLPAKVKLTSFDFTIYGALDGHVTRIGADAETDETNGVTYFPIIVETETNVLTRGAETHEIRPGMVATVDILTGERTVLDYILKPLRKARAEALRER</sequence>
<evidence type="ECO:0000256" key="4">
    <source>
        <dbReference type="ARBA" id="ARBA00022475"/>
    </source>
</evidence>
<dbReference type="InterPro" id="IPR058982">
    <property type="entry name" value="Beta-barrel_AprE"/>
</dbReference>
<evidence type="ECO:0000256" key="1">
    <source>
        <dbReference type="ARBA" id="ARBA00004377"/>
    </source>
</evidence>
<evidence type="ECO:0000256" key="7">
    <source>
        <dbReference type="ARBA" id="ARBA00022989"/>
    </source>
</evidence>
<dbReference type="Gene3D" id="2.40.30.170">
    <property type="match status" value="1"/>
</dbReference>
<gene>
    <name evidence="13" type="ORF">CLV78_102510</name>
</gene>
<dbReference type="InterPro" id="IPR058781">
    <property type="entry name" value="HH_AprE-like"/>
</dbReference>
<evidence type="ECO:0000256" key="6">
    <source>
        <dbReference type="ARBA" id="ARBA00022692"/>
    </source>
</evidence>
<organism evidence="13 14">
    <name type="scientific">Aliiruegeria haliotis</name>
    <dbReference type="NCBI Taxonomy" id="1280846"/>
    <lineage>
        <taxon>Bacteria</taxon>
        <taxon>Pseudomonadati</taxon>
        <taxon>Pseudomonadota</taxon>
        <taxon>Alphaproteobacteria</taxon>
        <taxon>Rhodobacterales</taxon>
        <taxon>Roseobacteraceae</taxon>
        <taxon>Aliiruegeria</taxon>
    </lineage>
</organism>
<feature type="domain" description="AprE-like beta-barrel" evidence="12">
    <location>
        <begin position="326"/>
        <end position="416"/>
    </location>
</feature>
<dbReference type="InterPro" id="IPR050739">
    <property type="entry name" value="MFP"/>
</dbReference>
<keyword evidence="3 9" id="KW-0813">Transport</keyword>
<evidence type="ECO:0000256" key="8">
    <source>
        <dbReference type="ARBA" id="ARBA00023136"/>
    </source>
</evidence>
<dbReference type="NCBIfam" id="TIGR01843">
    <property type="entry name" value="type_I_hlyD"/>
    <property type="match status" value="1"/>
</dbReference>
<keyword evidence="7 9" id="KW-1133">Transmembrane helix</keyword>
<proteinExistence type="inferred from homology"/>
<evidence type="ECO:0000313" key="14">
    <source>
        <dbReference type="Proteomes" id="UP000239480"/>
    </source>
</evidence>
<dbReference type="AlphaFoldDB" id="A0A2T0RW25"/>
<protein>
    <recommendedName>
        <fullName evidence="9">Membrane fusion protein (MFP) family protein</fullName>
    </recommendedName>
</protein>
<comment type="subcellular location">
    <subcellularLocation>
        <location evidence="1 9">Cell inner membrane</location>
        <topology evidence="1 9">Single-pass membrane protein</topology>
    </subcellularLocation>
</comment>
<evidence type="ECO:0000256" key="5">
    <source>
        <dbReference type="ARBA" id="ARBA00022519"/>
    </source>
</evidence>
<accession>A0A2T0RW25</accession>
<feature type="transmembrane region" description="Helical" evidence="9">
    <location>
        <begin position="26"/>
        <end position="47"/>
    </location>
</feature>
<dbReference type="RefSeq" id="WP_106204239.1">
    <property type="nucleotide sequence ID" value="NZ_PVTD01000002.1"/>
</dbReference>
<keyword evidence="4 9" id="KW-1003">Cell membrane</keyword>
<evidence type="ECO:0000259" key="11">
    <source>
        <dbReference type="Pfam" id="PF25994"/>
    </source>
</evidence>
<keyword evidence="8 9" id="KW-0472">Membrane</keyword>
<comment type="caution">
    <text evidence="13">The sequence shown here is derived from an EMBL/GenBank/DDBJ whole genome shotgun (WGS) entry which is preliminary data.</text>
</comment>
<keyword evidence="6 9" id="KW-0812">Transmembrane</keyword>
<evidence type="ECO:0000256" key="3">
    <source>
        <dbReference type="ARBA" id="ARBA00022448"/>
    </source>
</evidence>
<dbReference type="GO" id="GO:0009306">
    <property type="term" value="P:protein secretion"/>
    <property type="evidence" value="ECO:0007669"/>
    <property type="project" value="InterPro"/>
</dbReference>
<evidence type="ECO:0000313" key="13">
    <source>
        <dbReference type="EMBL" id="PRY25332.1"/>
    </source>
</evidence>
<evidence type="ECO:0000259" key="12">
    <source>
        <dbReference type="Pfam" id="PF26002"/>
    </source>
</evidence>
<dbReference type="SUPFAM" id="SSF111369">
    <property type="entry name" value="HlyD-like secretion proteins"/>
    <property type="match status" value="1"/>
</dbReference>
<dbReference type="Pfam" id="PF25994">
    <property type="entry name" value="HH_AprE"/>
    <property type="match status" value="1"/>
</dbReference>
<dbReference type="Pfam" id="PF26002">
    <property type="entry name" value="Beta-barrel_AprE"/>
    <property type="match status" value="1"/>
</dbReference>
<dbReference type="OrthoDB" id="9810980at2"/>
<name>A0A2T0RW25_9RHOB</name>
<dbReference type="EMBL" id="PVTD01000002">
    <property type="protein sequence ID" value="PRY25332.1"/>
    <property type="molecule type" value="Genomic_DNA"/>
</dbReference>
<feature type="coiled-coil region" evidence="10">
    <location>
        <begin position="158"/>
        <end position="185"/>
    </location>
</feature>
<reference evidence="13 14" key="1">
    <citation type="submission" date="2018-03" db="EMBL/GenBank/DDBJ databases">
        <title>Genomic Encyclopedia of Archaeal and Bacterial Type Strains, Phase II (KMG-II): from individual species to whole genera.</title>
        <authorList>
            <person name="Goeker M."/>
        </authorList>
    </citation>
    <scope>NUCLEOTIDE SEQUENCE [LARGE SCALE GENOMIC DNA]</scope>
    <source>
        <strain evidence="13 14">DSM 29328</strain>
    </source>
</reference>
<comment type="similarity">
    <text evidence="2 9">Belongs to the membrane fusion protein (MFP) (TC 8.A.1) family.</text>
</comment>
<dbReference type="PROSITE" id="PS00543">
    <property type="entry name" value="HLYD_FAMILY"/>
    <property type="match status" value="1"/>
</dbReference>
<evidence type="ECO:0000256" key="9">
    <source>
        <dbReference type="RuleBase" id="RU365093"/>
    </source>
</evidence>
<evidence type="ECO:0000256" key="10">
    <source>
        <dbReference type="SAM" id="Coils"/>
    </source>
</evidence>
<dbReference type="PRINTS" id="PR01490">
    <property type="entry name" value="RTXTOXIND"/>
</dbReference>
<dbReference type="GO" id="GO:0005886">
    <property type="term" value="C:plasma membrane"/>
    <property type="evidence" value="ECO:0007669"/>
    <property type="project" value="UniProtKB-SubCell"/>
</dbReference>
<feature type="domain" description="AprE-like long alpha-helical hairpin" evidence="11">
    <location>
        <begin position="103"/>
        <end position="284"/>
    </location>
</feature>